<protein>
    <submittedName>
        <fullName evidence="2">Transposase</fullName>
    </submittedName>
</protein>
<organism evidence="2 3">
    <name type="scientific">Pontibacter mangrovi</name>
    <dbReference type="NCBI Taxonomy" id="2589816"/>
    <lineage>
        <taxon>Bacteria</taxon>
        <taxon>Pseudomonadati</taxon>
        <taxon>Bacteroidota</taxon>
        <taxon>Cytophagia</taxon>
        <taxon>Cytophagales</taxon>
        <taxon>Hymenobacteraceae</taxon>
        <taxon>Pontibacter</taxon>
    </lineage>
</organism>
<dbReference type="InterPro" id="IPR025948">
    <property type="entry name" value="HTH-like_dom"/>
</dbReference>
<reference evidence="2 3" key="1">
    <citation type="submission" date="2019-06" db="EMBL/GenBank/DDBJ databases">
        <title>A novel bacterium of genus Pontibacter, isolated from marine sediment.</title>
        <authorList>
            <person name="Huang H."/>
            <person name="Mo K."/>
            <person name="Hu Y."/>
        </authorList>
    </citation>
    <scope>NUCLEOTIDE SEQUENCE [LARGE SCALE GENOMIC DNA]</scope>
    <source>
        <strain evidence="2 3">HB172049</strain>
    </source>
</reference>
<dbReference type="EMBL" id="VFRQ01000012">
    <property type="protein sequence ID" value="TPE42536.1"/>
    <property type="molecule type" value="Genomic_DNA"/>
</dbReference>
<keyword evidence="3" id="KW-1185">Reference proteome</keyword>
<feature type="domain" description="HTH-like" evidence="1">
    <location>
        <begin position="3"/>
        <end position="32"/>
    </location>
</feature>
<dbReference type="Pfam" id="PF13276">
    <property type="entry name" value="HTH_21"/>
    <property type="match status" value="1"/>
</dbReference>
<proteinExistence type="predicted"/>
<evidence type="ECO:0000259" key="1">
    <source>
        <dbReference type="Pfam" id="PF13276"/>
    </source>
</evidence>
<evidence type="ECO:0000313" key="2">
    <source>
        <dbReference type="EMBL" id="TPE42536.1"/>
    </source>
</evidence>
<dbReference type="OrthoDB" id="181528at768503"/>
<dbReference type="Proteomes" id="UP000316727">
    <property type="component" value="Unassembled WGS sequence"/>
</dbReference>
<sequence>MSFELKEQGIRASRPRIARLMRKYQIQSIVRKNTGSRPLTPTMASRWQRIT</sequence>
<name>A0A501WAD0_9BACT</name>
<dbReference type="AlphaFoldDB" id="A0A501WAD0"/>
<comment type="caution">
    <text evidence="2">The sequence shown here is derived from an EMBL/GenBank/DDBJ whole genome shotgun (WGS) entry which is preliminary data.</text>
</comment>
<accession>A0A501WAD0</accession>
<evidence type="ECO:0000313" key="3">
    <source>
        <dbReference type="Proteomes" id="UP000316727"/>
    </source>
</evidence>
<gene>
    <name evidence="2" type="ORF">FJM65_17950</name>
</gene>